<comment type="subcellular location">
    <subcellularLocation>
        <location evidence="1">Membrane</location>
        <topology evidence="1">Multi-pass membrane protein</topology>
    </subcellularLocation>
</comment>
<dbReference type="EMBL" id="OC917558">
    <property type="protein sequence ID" value="CAD7647398.1"/>
    <property type="molecule type" value="Genomic_DNA"/>
</dbReference>
<keyword evidence="11" id="KW-0732">Signal</keyword>
<feature type="transmembrane region" description="Helical" evidence="10">
    <location>
        <begin position="124"/>
        <end position="152"/>
    </location>
</feature>
<evidence type="ECO:0000256" key="4">
    <source>
        <dbReference type="ARBA" id="ARBA00022597"/>
    </source>
</evidence>
<dbReference type="InterPro" id="IPR036259">
    <property type="entry name" value="MFS_trans_sf"/>
</dbReference>
<dbReference type="PANTHER" id="PTHR43184:SF12">
    <property type="entry name" value="SUGAR PHOSPHATE EXCHANGER 3"/>
    <property type="match status" value="1"/>
</dbReference>
<dbReference type="SUPFAM" id="SSF103473">
    <property type="entry name" value="MFS general substrate transporter"/>
    <property type="match status" value="1"/>
</dbReference>
<feature type="transmembrane region" description="Helical" evidence="10">
    <location>
        <begin position="189"/>
        <end position="210"/>
    </location>
</feature>
<dbReference type="PANTHER" id="PTHR43184">
    <property type="entry name" value="MAJOR FACILITATOR SUPERFAMILY TRANSPORTER 16, ISOFORM B"/>
    <property type="match status" value="1"/>
</dbReference>
<evidence type="ECO:0000256" key="2">
    <source>
        <dbReference type="ARBA" id="ARBA00009598"/>
    </source>
</evidence>
<evidence type="ECO:0000256" key="11">
    <source>
        <dbReference type="SAM" id="SignalP"/>
    </source>
</evidence>
<evidence type="ECO:0000313" key="14">
    <source>
        <dbReference type="Proteomes" id="UP000728032"/>
    </source>
</evidence>
<evidence type="ECO:0000256" key="5">
    <source>
        <dbReference type="ARBA" id="ARBA00022692"/>
    </source>
</evidence>
<keyword evidence="7 10" id="KW-0472">Membrane</keyword>
<reference evidence="13" key="1">
    <citation type="submission" date="2020-11" db="EMBL/GenBank/DDBJ databases">
        <authorList>
            <person name="Tran Van P."/>
        </authorList>
    </citation>
    <scope>NUCLEOTIDE SEQUENCE</scope>
</reference>
<keyword evidence="5 10" id="KW-0812">Transmembrane</keyword>
<feature type="transmembrane region" description="Helical" evidence="10">
    <location>
        <begin position="419"/>
        <end position="440"/>
    </location>
</feature>
<feature type="transmembrane region" description="Helical" evidence="10">
    <location>
        <begin position="263"/>
        <end position="283"/>
    </location>
</feature>
<comment type="similarity">
    <text evidence="2">Belongs to the major facilitator superfamily. Organophosphate:Pi antiporter (OPA) (TC 2.A.1.4) family.</text>
</comment>
<dbReference type="EMBL" id="CAJPVJ010002733">
    <property type="protein sequence ID" value="CAG2166714.1"/>
    <property type="molecule type" value="Genomic_DNA"/>
</dbReference>
<feature type="transmembrane region" description="Helical" evidence="10">
    <location>
        <begin position="96"/>
        <end position="118"/>
    </location>
</feature>
<keyword evidence="3" id="KW-0813">Transport</keyword>
<accession>A0A7R9LT38</accession>
<dbReference type="Gene3D" id="1.20.1250.20">
    <property type="entry name" value="MFS general substrate transporter like domains"/>
    <property type="match status" value="2"/>
</dbReference>
<evidence type="ECO:0000313" key="13">
    <source>
        <dbReference type="EMBL" id="CAD7647398.1"/>
    </source>
</evidence>
<dbReference type="PROSITE" id="PS50850">
    <property type="entry name" value="MFS"/>
    <property type="match status" value="1"/>
</dbReference>
<organism evidence="13">
    <name type="scientific">Oppiella nova</name>
    <dbReference type="NCBI Taxonomy" id="334625"/>
    <lineage>
        <taxon>Eukaryota</taxon>
        <taxon>Metazoa</taxon>
        <taxon>Ecdysozoa</taxon>
        <taxon>Arthropoda</taxon>
        <taxon>Chelicerata</taxon>
        <taxon>Arachnida</taxon>
        <taxon>Acari</taxon>
        <taxon>Acariformes</taxon>
        <taxon>Sarcoptiformes</taxon>
        <taxon>Oribatida</taxon>
        <taxon>Brachypylina</taxon>
        <taxon>Oppioidea</taxon>
        <taxon>Oppiidae</taxon>
        <taxon>Oppiella</taxon>
    </lineage>
</organism>
<gene>
    <name evidence="13" type="ORF">ONB1V03_LOCUS6229</name>
</gene>
<keyword evidence="6 10" id="KW-1133">Transmembrane helix</keyword>
<dbReference type="GO" id="GO:0016020">
    <property type="term" value="C:membrane"/>
    <property type="evidence" value="ECO:0007669"/>
    <property type="project" value="UniProtKB-SubCell"/>
</dbReference>
<sequence length="461" mass="50573">MLVLVVTFLVYCVAHLARRPLSIVKSQLHPKNCSEHLSPDKQRDMSDVDIHWCDWAPFNTDNADMDMGWMDTSFLISYAVFMFMAGYVAERSNLRAFLPISLILCGLFSILAGIAYPLGIHSLYYFIIIQVFTGIVQTSAWPAVIAAVGNWFGHSKKGLLFGIWGFHTTLGNILGAIIAGAFVEYNWGMSFIVPGLIAIVMALVCFLFLIPSPQDIGFVDETKESDNTETESSDQINEELDSTETAISFLGALTLPGVIEYSVCLFFSKLVTYTFMYWLPLYINHSIKVSPSESAYLSISFDIGGTVGAILAGYIADVTNASAITCIVFLFLTIPSLLSYYYWGALSMVSNEILQFIAGLFVNGPYNLITTAVSADLANKIQSKTALATVSAIIDGTGSIGAAVGPAMAGYVEGFGWGYVFYMVVGANIFALLSLLRLGFHEFKTIYSQRKTKRNNNINKL</sequence>
<keyword evidence="4" id="KW-0762">Sugar transport</keyword>
<feature type="transmembrane region" description="Helical" evidence="10">
    <location>
        <begin position="295"/>
        <end position="316"/>
    </location>
</feature>
<proteinExistence type="inferred from homology"/>
<dbReference type="PIRSF" id="PIRSF002808">
    <property type="entry name" value="Hexose_phosphate_transp"/>
    <property type="match status" value="1"/>
</dbReference>
<dbReference type="Pfam" id="PF07690">
    <property type="entry name" value="MFS_1"/>
    <property type="match status" value="1"/>
</dbReference>
<feature type="transmembrane region" description="Helical" evidence="10">
    <location>
        <begin position="323"/>
        <end position="341"/>
    </location>
</feature>
<evidence type="ECO:0000256" key="10">
    <source>
        <dbReference type="SAM" id="Phobius"/>
    </source>
</evidence>
<dbReference type="InterPro" id="IPR020846">
    <property type="entry name" value="MFS_dom"/>
</dbReference>
<keyword evidence="14" id="KW-1185">Reference proteome</keyword>
<evidence type="ECO:0000256" key="8">
    <source>
        <dbReference type="ARBA" id="ARBA00041091"/>
    </source>
</evidence>
<feature type="transmembrane region" description="Helical" evidence="10">
    <location>
        <begin position="159"/>
        <end position="183"/>
    </location>
</feature>
<dbReference type="OrthoDB" id="3639251at2759"/>
<dbReference type="Proteomes" id="UP000728032">
    <property type="component" value="Unassembled WGS sequence"/>
</dbReference>
<dbReference type="AlphaFoldDB" id="A0A7R9LT38"/>
<feature type="signal peptide" evidence="11">
    <location>
        <begin position="1"/>
        <end position="17"/>
    </location>
</feature>
<dbReference type="GO" id="GO:0022857">
    <property type="term" value="F:transmembrane transporter activity"/>
    <property type="evidence" value="ECO:0007669"/>
    <property type="project" value="InterPro"/>
</dbReference>
<evidence type="ECO:0000256" key="6">
    <source>
        <dbReference type="ARBA" id="ARBA00022989"/>
    </source>
</evidence>
<dbReference type="InterPro" id="IPR011701">
    <property type="entry name" value="MFS"/>
</dbReference>
<protein>
    <recommendedName>
        <fullName evidence="8">Sugar phosphate exchanger 3</fullName>
    </recommendedName>
    <alternativeName>
        <fullName evidence="9">Solute carrier family 37 member 3</fullName>
    </alternativeName>
</protein>
<evidence type="ECO:0000256" key="1">
    <source>
        <dbReference type="ARBA" id="ARBA00004141"/>
    </source>
</evidence>
<name>A0A7R9LT38_9ACAR</name>
<feature type="transmembrane region" description="Helical" evidence="10">
    <location>
        <begin position="385"/>
        <end position="407"/>
    </location>
</feature>
<evidence type="ECO:0000256" key="7">
    <source>
        <dbReference type="ARBA" id="ARBA00023136"/>
    </source>
</evidence>
<feature type="transmembrane region" description="Helical" evidence="10">
    <location>
        <begin position="67"/>
        <end position="89"/>
    </location>
</feature>
<evidence type="ECO:0000256" key="3">
    <source>
        <dbReference type="ARBA" id="ARBA00022448"/>
    </source>
</evidence>
<evidence type="ECO:0000256" key="9">
    <source>
        <dbReference type="ARBA" id="ARBA00042039"/>
    </source>
</evidence>
<feature type="chain" id="PRO_5035592314" description="Sugar phosphate exchanger 3" evidence="11">
    <location>
        <begin position="18"/>
        <end position="461"/>
    </location>
</feature>
<feature type="transmembrane region" description="Helical" evidence="10">
    <location>
        <begin position="353"/>
        <end position="373"/>
    </location>
</feature>
<dbReference type="InterPro" id="IPR000849">
    <property type="entry name" value="Sugar_P_transporter"/>
</dbReference>
<evidence type="ECO:0000259" key="12">
    <source>
        <dbReference type="PROSITE" id="PS50850"/>
    </source>
</evidence>
<feature type="domain" description="Major facilitator superfamily (MFS) profile" evidence="12">
    <location>
        <begin position="1"/>
        <end position="443"/>
    </location>
</feature>